<protein>
    <submittedName>
        <fullName evidence="4">Uncharacterized protein</fullName>
    </submittedName>
</protein>
<gene>
    <name evidence="4" type="ORF">FRX48_04451</name>
</gene>
<feature type="compositionally biased region" description="Low complexity" evidence="1">
    <location>
        <begin position="25"/>
        <end position="46"/>
    </location>
</feature>
<dbReference type="OrthoDB" id="68328at2759"/>
<organism evidence="4 5">
    <name type="scientific">Lasallia pustulata</name>
    <dbReference type="NCBI Taxonomy" id="136370"/>
    <lineage>
        <taxon>Eukaryota</taxon>
        <taxon>Fungi</taxon>
        <taxon>Dikarya</taxon>
        <taxon>Ascomycota</taxon>
        <taxon>Pezizomycotina</taxon>
        <taxon>Lecanoromycetes</taxon>
        <taxon>OSLEUM clade</taxon>
        <taxon>Umbilicariomycetidae</taxon>
        <taxon>Umbilicariales</taxon>
        <taxon>Umbilicariaceae</taxon>
        <taxon>Lasallia</taxon>
    </lineage>
</organism>
<evidence type="ECO:0000313" key="5">
    <source>
        <dbReference type="Proteomes" id="UP000324767"/>
    </source>
</evidence>
<dbReference type="CDD" id="cd03444">
    <property type="entry name" value="Thioesterase_II_repeat1"/>
    <property type="match status" value="1"/>
</dbReference>
<name>A0A5M8PRY2_9LECA</name>
<accession>A0A5M8PRY2</accession>
<dbReference type="Gene3D" id="3.10.129.10">
    <property type="entry name" value="Hotdog Thioesterase"/>
    <property type="match status" value="2"/>
</dbReference>
<dbReference type="SUPFAM" id="SSF54637">
    <property type="entry name" value="Thioesterase/thiol ester dehydrase-isomerase"/>
    <property type="match status" value="2"/>
</dbReference>
<dbReference type="GO" id="GO:0005782">
    <property type="term" value="C:peroxisomal matrix"/>
    <property type="evidence" value="ECO:0007669"/>
    <property type="project" value="UniProtKB-SubCell"/>
</dbReference>
<dbReference type="GO" id="GO:0047617">
    <property type="term" value="F:fatty acyl-CoA hydrolase activity"/>
    <property type="evidence" value="ECO:0007669"/>
    <property type="project" value="InterPro"/>
</dbReference>
<sequence>MSRTTLIKPPPRPPQIPIENVLDLTPSSTSAPTSSPTRARSGTPRARGIYGGAAIAQTLAAAQRTIPPAFVAHSMHCYFVLAGDAAVPILLGSAGGVSLLPRRVLLGRGVGEGRWWGMRRGCRGGGGGVGGGGGRRGGEGEGPFVERRLGVLNDESPNPHDKKTRQWIKARGRISPHGGYHAHLSALAYMSDSYFIGTVARVHNLRRFAKPEREPGGEGAGGGRHAEEMAKLEERENRRPAGEGRPQVGMMVSLDHAIYFHRPKDFRADEWLYSEMQSPWAGMGGAWCFRRFGAAKGSWWRLVRRRVW</sequence>
<dbReference type="PANTHER" id="PTHR11066:SF34">
    <property type="entry name" value="ACYL-COENZYME A THIOESTERASE 8"/>
    <property type="match status" value="1"/>
</dbReference>
<reference evidence="4 5" key="1">
    <citation type="submission" date="2019-09" db="EMBL/GenBank/DDBJ databases">
        <title>The hologenome of the rock-dwelling lichen Lasallia pustulata.</title>
        <authorList>
            <person name="Greshake Tzovaras B."/>
            <person name="Segers F."/>
            <person name="Bicker A."/>
            <person name="Dal Grande F."/>
            <person name="Otte J."/>
            <person name="Hankeln T."/>
            <person name="Schmitt I."/>
            <person name="Ebersberger I."/>
        </authorList>
    </citation>
    <scope>NUCLEOTIDE SEQUENCE [LARGE SCALE GENOMIC DNA]</scope>
    <source>
        <strain evidence="4">A1-1</strain>
    </source>
</reference>
<dbReference type="Pfam" id="PF20789">
    <property type="entry name" value="4HBT_3C"/>
    <property type="match status" value="1"/>
</dbReference>
<comment type="caution">
    <text evidence="4">The sequence shown here is derived from an EMBL/GenBank/DDBJ whole genome shotgun (WGS) entry which is preliminary data.</text>
</comment>
<dbReference type="InterPro" id="IPR029069">
    <property type="entry name" value="HotDog_dom_sf"/>
</dbReference>
<dbReference type="Proteomes" id="UP000324767">
    <property type="component" value="Unassembled WGS sequence"/>
</dbReference>
<feature type="region of interest" description="Disordered" evidence="1">
    <location>
        <begin position="1"/>
        <end position="46"/>
    </location>
</feature>
<evidence type="ECO:0000259" key="2">
    <source>
        <dbReference type="Pfam" id="PF13622"/>
    </source>
</evidence>
<dbReference type="PANTHER" id="PTHR11066">
    <property type="entry name" value="ACYL-COA THIOESTERASE"/>
    <property type="match status" value="1"/>
</dbReference>
<feature type="domain" description="Acyl-CoA thioesterase-like N-terminal HotDog" evidence="2">
    <location>
        <begin position="46"/>
        <end position="89"/>
    </location>
</feature>
<evidence type="ECO:0000256" key="1">
    <source>
        <dbReference type="SAM" id="MobiDB-lite"/>
    </source>
</evidence>
<dbReference type="Pfam" id="PF13622">
    <property type="entry name" value="4HBT_3"/>
    <property type="match status" value="1"/>
</dbReference>
<dbReference type="AlphaFoldDB" id="A0A5M8PRY2"/>
<dbReference type="GO" id="GO:0009062">
    <property type="term" value="P:fatty acid catabolic process"/>
    <property type="evidence" value="ECO:0007669"/>
    <property type="project" value="TreeGrafter"/>
</dbReference>
<dbReference type="InterPro" id="IPR049449">
    <property type="entry name" value="TesB_ACOT8-like_N"/>
</dbReference>
<dbReference type="EMBL" id="VXIT01000006">
    <property type="protein sequence ID" value="KAA6412299.1"/>
    <property type="molecule type" value="Genomic_DNA"/>
</dbReference>
<evidence type="ECO:0000313" key="4">
    <source>
        <dbReference type="EMBL" id="KAA6412299.1"/>
    </source>
</evidence>
<dbReference type="InterPro" id="IPR049450">
    <property type="entry name" value="ACOT8-like_C"/>
</dbReference>
<proteinExistence type="predicted"/>
<feature type="domain" description="Acyl-CoA thioesterase-like C-terminal" evidence="3">
    <location>
        <begin position="141"/>
        <end position="286"/>
    </location>
</feature>
<evidence type="ECO:0000259" key="3">
    <source>
        <dbReference type="Pfam" id="PF20789"/>
    </source>
</evidence>
<dbReference type="GO" id="GO:0006637">
    <property type="term" value="P:acyl-CoA metabolic process"/>
    <property type="evidence" value="ECO:0007669"/>
    <property type="project" value="InterPro"/>
</dbReference>
<dbReference type="InterPro" id="IPR003703">
    <property type="entry name" value="Acyl_CoA_thio"/>
</dbReference>